<dbReference type="OrthoDB" id="3041043at2759"/>
<dbReference type="AlphaFoldDB" id="A0A0D7B6F5"/>
<protein>
    <submittedName>
        <fullName evidence="1">Uncharacterized protein</fullName>
    </submittedName>
</protein>
<sequence>MSNMPDVVPISAVVEGVTPTPPIAYNGSPAAVASVTISGAIKSESESLSLWRECLLGGMMRYLSLPELFALAKVDYFRRDCVKTYLRFDGPVWAVLRHFFLAHTDDNADDVLTRVRRVLMHTDSVLSGSAVLSMITGVLFDGADMDWFVTLSSRDFVIAFLEREGYTFQEELWKNGDYTGIQGVVSVKEFVRGYRRVQVVSVTGSAIEAIVGFHSTVVCNVFTSTHLICLYAKETIESKINIAMTATASKSTTCRALLKYDARGWPVRYAMTDMSGADERTRRIGDQHCLVYRHSEGWDGIIGMHSWIERVRMHKLVIVKRIVSVCDVPYLVSPDLVAVYGTLLRGERFRTTPGSLHMFMRTLFFDSVASVVLREHHHDSDCEYACELSQVLMDVRRDVKRIVGRYISVMRAK</sequence>
<evidence type="ECO:0000313" key="1">
    <source>
        <dbReference type="EMBL" id="KIY65106.1"/>
    </source>
</evidence>
<organism evidence="1 2">
    <name type="scientific">Cylindrobasidium torrendii FP15055 ss-10</name>
    <dbReference type="NCBI Taxonomy" id="1314674"/>
    <lineage>
        <taxon>Eukaryota</taxon>
        <taxon>Fungi</taxon>
        <taxon>Dikarya</taxon>
        <taxon>Basidiomycota</taxon>
        <taxon>Agaricomycotina</taxon>
        <taxon>Agaricomycetes</taxon>
        <taxon>Agaricomycetidae</taxon>
        <taxon>Agaricales</taxon>
        <taxon>Marasmiineae</taxon>
        <taxon>Physalacriaceae</taxon>
        <taxon>Cylindrobasidium</taxon>
    </lineage>
</organism>
<keyword evidence="2" id="KW-1185">Reference proteome</keyword>
<gene>
    <name evidence="1" type="ORF">CYLTODRAFT_412835</name>
</gene>
<name>A0A0D7B6F5_9AGAR</name>
<evidence type="ECO:0000313" key="2">
    <source>
        <dbReference type="Proteomes" id="UP000054007"/>
    </source>
</evidence>
<reference evidence="1 2" key="1">
    <citation type="journal article" date="2015" name="Fungal Genet. Biol.">
        <title>Evolution of novel wood decay mechanisms in Agaricales revealed by the genome sequences of Fistulina hepatica and Cylindrobasidium torrendii.</title>
        <authorList>
            <person name="Floudas D."/>
            <person name="Held B.W."/>
            <person name="Riley R."/>
            <person name="Nagy L.G."/>
            <person name="Koehler G."/>
            <person name="Ransdell A.S."/>
            <person name="Younus H."/>
            <person name="Chow J."/>
            <person name="Chiniquy J."/>
            <person name="Lipzen A."/>
            <person name="Tritt A."/>
            <person name="Sun H."/>
            <person name="Haridas S."/>
            <person name="LaButti K."/>
            <person name="Ohm R.A."/>
            <person name="Kues U."/>
            <person name="Blanchette R.A."/>
            <person name="Grigoriev I.V."/>
            <person name="Minto R.E."/>
            <person name="Hibbett D.S."/>
        </authorList>
    </citation>
    <scope>NUCLEOTIDE SEQUENCE [LARGE SCALE GENOMIC DNA]</scope>
    <source>
        <strain evidence="1 2">FP15055 ss-10</strain>
    </source>
</reference>
<accession>A0A0D7B6F5</accession>
<proteinExistence type="predicted"/>
<dbReference type="STRING" id="1314674.A0A0D7B6F5"/>
<dbReference type="Proteomes" id="UP000054007">
    <property type="component" value="Unassembled WGS sequence"/>
</dbReference>
<dbReference type="EMBL" id="KN880604">
    <property type="protein sequence ID" value="KIY65106.1"/>
    <property type="molecule type" value="Genomic_DNA"/>
</dbReference>